<accession>A0A2I0UQA1</accession>
<reference evidence="2" key="1">
    <citation type="submission" date="2017-11" db="EMBL/GenBank/DDBJ databases">
        <authorList>
            <person name="Lima N.C."/>
            <person name="Parody-Merino A.M."/>
            <person name="Battley P.F."/>
            <person name="Fidler A.E."/>
            <person name="Prosdocimi F."/>
        </authorList>
    </citation>
    <scope>NUCLEOTIDE SEQUENCE [LARGE SCALE GENOMIC DNA]</scope>
</reference>
<name>A0A2I0UQA1_LIMLA</name>
<dbReference type="EMBL" id="KZ505658">
    <property type="protein sequence ID" value="PKU48221.1"/>
    <property type="molecule type" value="Genomic_DNA"/>
</dbReference>
<evidence type="ECO:0000313" key="1">
    <source>
        <dbReference type="EMBL" id="PKU48221.1"/>
    </source>
</evidence>
<keyword evidence="2" id="KW-1185">Reference proteome</keyword>
<dbReference type="PANTHER" id="PTHR33332">
    <property type="entry name" value="REVERSE TRANSCRIPTASE DOMAIN-CONTAINING PROTEIN"/>
    <property type="match status" value="1"/>
</dbReference>
<keyword evidence="1" id="KW-0808">Transferase</keyword>
<dbReference type="Proteomes" id="UP000233556">
    <property type="component" value="Unassembled WGS sequence"/>
</dbReference>
<organism evidence="1 2">
    <name type="scientific">Limosa lapponica baueri</name>
    <dbReference type="NCBI Taxonomy" id="1758121"/>
    <lineage>
        <taxon>Eukaryota</taxon>
        <taxon>Metazoa</taxon>
        <taxon>Chordata</taxon>
        <taxon>Craniata</taxon>
        <taxon>Vertebrata</taxon>
        <taxon>Euteleostomi</taxon>
        <taxon>Archelosauria</taxon>
        <taxon>Archosauria</taxon>
        <taxon>Dinosauria</taxon>
        <taxon>Saurischia</taxon>
        <taxon>Theropoda</taxon>
        <taxon>Coelurosauria</taxon>
        <taxon>Aves</taxon>
        <taxon>Neognathae</taxon>
        <taxon>Neoaves</taxon>
        <taxon>Charadriiformes</taxon>
        <taxon>Scolopacidae</taxon>
        <taxon>Limosa</taxon>
    </lineage>
</organism>
<evidence type="ECO:0000313" key="2">
    <source>
        <dbReference type="Proteomes" id="UP000233556"/>
    </source>
</evidence>
<dbReference type="GO" id="GO:0003964">
    <property type="term" value="F:RNA-directed DNA polymerase activity"/>
    <property type="evidence" value="ECO:0007669"/>
    <property type="project" value="UniProtKB-KW"/>
</dbReference>
<dbReference type="AlphaFoldDB" id="A0A2I0UQA1"/>
<gene>
    <name evidence="1" type="ORF">llap_1500</name>
</gene>
<sequence>MRPDKMHPRVLRELADVIAKPLSVRSGEVMTVSGIECTLSKFAGDTRLSGAVDTAEGQDALQRDLDKLKKWTHMNIMRFNKEKCKVLQLCQGSPWYQYRLGDEGIESSSAKNFAVLADKKLDMS</sequence>
<keyword evidence="1" id="KW-0548">Nucleotidyltransferase</keyword>
<protein>
    <submittedName>
        <fullName evidence="1">Rna-directed dna polymerase from mobile element jockey-like</fullName>
    </submittedName>
</protein>
<keyword evidence="1" id="KW-0695">RNA-directed DNA polymerase</keyword>
<reference evidence="2" key="2">
    <citation type="submission" date="2017-12" db="EMBL/GenBank/DDBJ databases">
        <title>Genome sequence of the Bar-tailed Godwit (Limosa lapponica baueri).</title>
        <authorList>
            <person name="Lima N.C.B."/>
            <person name="Parody-Merino A.M."/>
            <person name="Battley P.F."/>
            <person name="Fidler A.E."/>
            <person name="Prosdocimi F."/>
        </authorList>
    </citation>
    <scope>NUCLEOTIDE SEQUENCE [LARGE SCALE GENOMIC DNA]</scope>
</reference>
<proteinExistence type="predicted"/>
<dbReference type="OrthoDB" id="9396613at2759"/>